<protein>
    <submittedName>
        <fullName evidence="2">ABC transporter substrate-binding protein</fullName>
    </submittedName>
</protein>
<dbReference type="PROSITE" id="PS51318">
    <property type="entry name" value="TAT"/>
    <property type="match status" value="1"/>
</dbReference>
<keyword evidence="3" id="KW-1185">Reference proteome</keyword>
<dbReference type="Pfam" id="PF05494">
    <property type="entry name" value="MlaC"/>
    <property type="match status" value="1"/>
</dbReference>
<sequence length="208" mass="22473">MPSNFLTFRPALTRRAFLSTAVAAAALPFLPRPAQAMTAGQAQALVDAAVADVNRVISSGGSDAAVLREMERILSTYADVPTIARSVLGPPARTASAAQLRAFTDAFQDYFAAKYGRRFREFIGGTITVQGVRPVRSFFEVISVVNLRNAAPFELRWLVSDGSGRPLFFNLIIEGVNLMISERTEIGAMLEARGGNIDALTQHLRTLG</sequence>
<evidence type="ECO:0000313" key="3">
    <source>
        <dbReference type="Proteomes" id="UP000693972"/>
    </source>
</evidence>
<dbReference type="PANTHER" id="PTHR36573:SF1">
    <property type="entry name" value="INTERMEMBRANE PHOSPHOLIPID TRANSPORT SYSTEM BINDING PROTEIN MLAC"/>
    <property type="match status" value="1"/>
</dbReference>
<reference evidence="2 3" key="1">
    <citation type="submission" date="2021-07" db="EMBL/GenBank/DDBJ databases">
        <title>Karlodiniumbacter phycospheric gen. nov., sp. nov., a phycosphere bacterium isolated from karlodinium veneficum.</title>
        <authorList>
            <person name="Peng Y."/>
            <person name="Jiang L."/>
            <person name="Lee J."/>
        </authorList>
    </citation>
    <scope>NUCLEOTIDE SEQUENCE</scope>
    <source>
        <strain evidence="2 3">N5</strain>
    </source>
</reference>
<dbReference type="EMBL" id="JAIMBW010000001">
    <property type="protein sequence ID" value="MBY4894503.1"/>
    <property type="molecule type" value="Genomic_DNA"/>
</dbReference>
<evidence type="ECO:0000313" key="2">
    <source>
        <dbReference type="EMBL" id="QXL87154.1"/>
    </source>
</evidence>
<dbReference type="EMBL" id="CP078073">
    <property type="protein sequence ID" value="QXL87154.1"/>
    <property type="molecule type" value="Genomic_DNA"/>
</dbReference>
<dbReference type="PANTHER" id="PTHR36573">
    <property type="entry name" value="INTERMEMBRANE PHOSPHOLIPID TRANSPORT SYSTEM BINDING PROTEIN MLAC"/>
    <property type="match status" value="1"/>
</dbReference>
<dbReference type="AlphaFoldDB" id="A0A975TUT4"/>
<feature type="signal peptide" evidence="1">
    <location>
        <begin position="1"/>
        <end position="36"/>
    </location>
</feature>
<accession>A0A975TUT4</accession>
<proteinExistence type="predicted"/>
<dbReference type="InterPro" id="IPR006311">
    <property type="entry name" value="TAT_signal"/>
</dbReference>
<gene>
    <name evidence="2" type="ORF">KUL25_17230</name>
</gene>
<dbReference type="InterPro" id="IPR008869">
    <property type="entry name" value="MlaC/ttg2D"/>
</dbReference>
<organism evidence="2">
    <name type="scientific">Gymnodinialimonas phycosphaerae</name>
    <dbReference type="NCBI Taxonomy" id="2841589"/>
    <lineage>
        <taxon>Bacteria</taxon>
        <taxon>Pseudomonadati</taxon>
        <taxon>Pseudomonadota</taxon>
        <taxon>Alphaproteobacteria</taxon>
        <taxon>Rhodobacterales</taxon>
        <taxon>Paracoccaceae</taxon>
        <taxon>Gymnodinialimonas</taxon>
    </lineage>
</organism>
<dbReference type="Proteomes" id="UP000693972">
    <property type="component" value="Unassembled WGS sequence"/>
</dbReference>
<feature type="chain" id="PRO_5037008179" evidence="1">
    <location>
        <begin position="37"/>
        <end position="208"/>
    </location>
</feature>
<name>A0A975TUT4_9RHOB</name>
<dbReference type="RefSeq" id="WP_257894064.1">
    <property type="nucleotide sequence ID" value="NZ_JAIMBW010000001.1"/>
</dbReference>
<dbReference type="Gene3D" id="3.10.450.710">
    <property type="entry name" value="Tgt2/MlaC"/>
    <property type="match status" value="1"/>
</dbReference>
<dbReference type="InterPro" id="IPR042245">
    <property type="entry name" value="Tgt2/MlaC_sf"/>
</dbReference>
<keyword evidence="1" id="KW-0732">Signal</keyword>
<evidence type="ECO:0000256" key="1">
    <source>
        <dbReference type="SAM" id="SignalP"/>
    </source>
</evidence>